<dbReference type="EC" id="3.4.21.26" evidence="2"/>
<feature type="domain" description="Peptidase S9A N-terminal" evidence="7">
    <location>
        <begin position="4"/>
        <end position="406"/>
    </location>
</feature>
<dbReference type="Pfam" id="PF02897">
    <property type="entry name" value="Peptidase_S9_N"/>
    <property type="match status" value="1"/>
</dbReference>
<sequence length="681" mass="73216">MRYPEAARQPIVDDLYGHRVPDPYRWLEDPASPETQRWQSAQDTLWREYVEDNLAGQVPMRDRIAELSAVGSITLPSWRGSRAFYLRRDPQQEHAILYVAREDGTETALLDPVALDSSGTITLDHWQPDPTGRYVTVQLSSAGTERGQLYVIDVDAENGIDGPIDRVRYSPIAWLADGSAFYYVRALADLSAWRVWLHRVAKPAEQDVEVFGNGRAETTSYGLGMSADGRWLVVSATAGTSAANDVYLADLHASSPESPIFQAVQENLAGQTVANVAPDGRLYLATTVDAPYGRVCVTDPAKPAPEHWTDLVRAETGSVLADFAVLDGLQRPLLVVATIQHAASSLSLHDLHTGERVGAIRLPGIGTVTGLTTRPSNAHELWFGYADHVTPEAVYVFDARTGTVAPAAATHRGVPNVEAHDVLYPSADGTPVRMVVLTRPDRTGPRPTILYGYGGFGVPMSPSYSSFTLAWVEAGGAFAAVQLRGGSEEGADWHRAGTLAQKQNTFDDFVAAAEHLIADGWTTADQLGACGESNGGLTVGAAITQRPDLFAAAVASAPLLDMARYELTGLGPSWRTEYGTANDPEQVGWLLGYSPYHHVSAQTAYPAVLFNVFASDTRVDPLHARKTCAALQWASTSERPVLIRTERDAGHGAQAVSASVDVAADLLAFLAVNTGLQVGGP</sequence>
<dbReference type="PANTHER" id="PTHR42881">
    <property type="entry name" value="PROLYL ENDOPEPTIDASE"/>
    <property type="match status" value="1"/>
</dbReference>
<dbReference type="SUPFAM" id="SSF50993">
    <property type="entry name" value="Peptidase/esterase 'gauge' domain"/>
    <property type="match status" value="1"/>
</dbReference>
<evidence type="ECO:0000256" key="3">
    <source>
        <dbReference type="ARBA" id="ARBA00022670"/>
    </source>
</evidence>
<dbReference type="InterPro" id="IPR023302">
    <property type="entry name" value="Pept_S9A_N"/>
</dbReference>
<evidence type="ECO:0000313" key="9">
    <source>
        <dbReference type="Proteomes" id="UP001595699"/>
    </source>
</evidence>
<evidence type="ECO:0000259" key="7">
    <source>
        <dbReference type="Pfam" id="PF02897"/>
    </source>
</evidence>
<reference evidence="9" key="1">
    <citation type="journal article" date="2019" name="Int. J. Syst. Evol. Microbiol.">
        <title>The Global Catalogue of Microorganisms (GCM) 10K type strain sequencing project: providing services to taxonomists for standard genome sequencing and annotation.</title>
        <authorList>
            <consortium name="The Broad Institute Genomics Platform"/>
            <consortium name="The Broad Institute Genome Sequencing Center for Infectious Disease"/>
            <person name="Wu L."/>
            <person name="Ma J."/>
        </authorList>
    </citation>
    <scope>NUCLEOTIDE SEQUENCE [LARGE SCALE GENOMIC DNA]</scope>
    <source>
        <strain evidence="9">CGMCC 4.7241</strain>
    </source>
</reference>
<dbReference type="PANTHER" id="PTHR42881:SF2">
    <property type="entry name" value="PROLYL ENDOPEPTIDASE"/>
    <property type="match status" value="1"/>
</dbReference>
<evidence type="ECO:0000256" key="5">
    <source>
        <dbReference type="ARBA" id="ARBA00022825"/>
    </source>
</evidence>
<evidence type="ECO:0000313" key="8">
    <source>
        <dbReference type="EMBL" id="MFC3764944.1"/>
    </source>
</evidence>
<evidence type="ECO:0000256" key="1">
    <source>
        <dbReference type="ARBA" id="ARBA00001070"/>
    </source>
</evidence>
<dbReference type="RefSeq" id="WP_205119335.1">
    <property type="nucleotide sequence ID" value="NZ_JAFBCM010000001.1"/>
</dbReference>
<name>A0ABV7YJK4_9ACTN</name>
<protein>
    <recommendedName>
        <fullName evidence="2">prolyl oligopeptidase</fullName>
        <ecNumber evidence="2">3.4.21.26</ecNumber>
    </recommendedName>
</protein>
<dbReference type="SUPFAM" id="SSF53474">
    <property type="entry name" value="alpha/beta-Hydrolases"/>
    <property type="match status" value="1"/>
</dbReference>
<dbReference type="Pfam" id="PF00326">
    <property type="entry name" value="Peptidase_S9"/>
    <property type="match status" value="1"/>
</dbReference>
<dbReference type="InterPro" id="IPR051167">
    <property type="entry name" value="Prolyl_oligopep/macrocyclase"/>
</dbReference>
<evidence type="ECO:0000259" key="6">
    <source>
        <dbReference type="Pfam" id="PF00326"/>
    </source>
</evidence>
<dbReference type="Proteomes" id="UP001595699">
    <property type="component" value="Unassembled WGS sequence"/>
</dbReference>
<keyword evidence="9" id="KW-1185">Reference proteome</keyword>
<comment type="catalytic activity">
    <reaction evidence="1">
        <text>Hydrolysis of Pro-|-Xaa &gt;&gt; Ala-|-Xaa in oligopeptides.</text>
        <dbReference type="EC" id="3.4.21.26"/>
    </reaction>
</comment>
<dbReference type="InterPro" id="IPR029058">
    <property type="entry name" value="AB_hydrolase_fold"/>
</dbReference>
<feature type="domain" description="Peptidase S9 prolyl oligopeptidase catalytic" evidence="6">
    <location>
        <begin position="464"/>
        <end position="674"/>
    </location>
</feature>
<gene>
    <name evidence="8" type="ORF">ACFOUW_29180</name>
</gene>
<dbReference type="InterPro" id="IPR002470">
    <property type="entry name" value="Peptidase_S9A"/>
</dbReference>
<evidence type="ECO:0000256" key="2">
    <source>
        <dbReference type="ARBA" id="ARBA00011897"/>
    </source>
</evidence>
<keyword evidence="3" id="KW-0645">Protease</keyword>
<keyword evidence="4" id="KW-0378">Hydrolase</keyword>
<organism evidence="8 9">
    <name type="scientific">Tenggerimyces flavus</name>
    <dbReference type="NCBI Taxonomy" id="1708749"/>
    <lineage>
        <taxon>Bacteria</taxon>
        <taxon>Bacillati</taxon>
        <taxon>Actinomycetota</taxon>
        <taxon>Actinomycetes</taxon>
        <taxon>Propionibacteriales</taxon>
        <taxon>Nocardioidaceae</taxon>
        <taxon>Tenggerimyces</taxon>
    </lineage>
</organism>
<accession>A0ABV7YJK4</accession>
<evidence type="ECO:0000256" key="4">
    <source>
        <dbReference type="ARBA" id="ARBA00022801"/>
    </source>
</evidence>
<dbReference type="Gene3D" id="3.40.50.1820">
    <property type="entry name" value="alpha/beta hydrolase"/>
    <property type="match status" value="1"/>
</dbReference>
<dbReference type="EMBL" id="JBHRZH010000036">
    <property type="protein sequence ID" value="MFC3764944.1"/>
    <property type="molecule type" value="Genomic_DNA"/>
</dbReference>
<proteinExistence type="predicted"/>
<dbReference type="PRINTS" id="PR00862">
    <property type="entry name" value="PROLIGOPTASE"/>
</dbReference>
<dbReference type="InterPro" id="IPR001375">
    <property type="entry name" value="Peptidase_S9_cat"/>
</dbReference>
<keyword evidence="5" id="KW-0720">Serine protease</keyword>
<dbReference type="Gene3D" id="2.130.10.120">
    <property type="entry name" value="Prolyl oligopeptidase, N-terminal domain"/>
    <property type="match status" value="1"/>
</dbReference>
<comment type="caution">
    <text evidence="8">The sequence shown here is derived from an EMBL/GenBank/DDBJ whole genome shotgun (WGS) entry which is preliminary data.</text>
</comment>